<dbReference type="EC" id="2.7.7.85" evidence="7"/>
<evidence type="ECO:0000256" key="2">
    <source>
        <dbReference type="ARBA" id="ARBA00022679"/>
    </source>
</evidence>
<dbReference type="PANTHER" id="PTHR34185">
    <property type="entry name" value="DIADENYLATE CYCLASE"/>
    <property type="match status" value="1"/>
</dbReference>
<dbReference type="GO" id="GO:0005524">
    <property type="term" value="F:ATP binding"/>
    <property type="evidence" value="ECO:0007669"/>
    <property type="project" value="UniProtKB-KW"/>
</dbReference>
<keyword evidence="4" id="KW-0547">Nucleotide-binding</keyword>
<dbReference type="Pfam" id="PF02457">
    <property type="entry name" value="DAC"/>
    <property type="match status" value="1"/>
</dbReference>
<reference evidence="7 8" key="1">
    <citation type="submission" date="2019-02" db="EMBL/GenBank/DDBJ databases">
        <title>Deep-cultivation of Planctomycetes and their phenomic and genomic characterization uncovers novel biology.</title>
        <authorList>
            <person name="Wiegand S."/>
            <person name="Jogler M."/>
            <person name="Boedeker C."/>
            <person name="Pinto D."/>
            <person name="Vollmers J."/>
            <person name="Rivas-Marin E."/>
            <person name="Kohn T."/>
            <person name="Peeters S.H."/>
            <person name="Heuer A."/>
            <person name="Rast P."/>
            <person name="Oberbeckmann S."/>
            <person name="Bunk B."/>
            <person name="Jeske O."/>
            <person name="Meyerdierks A."/>
            <person name="Storesund J.E."/>
            <person name="Kallscheuer N."/>
            <person name="Luecker S."/>
            <person name="Lage O.M."/>
            <person name="Pohl T."/>
            <person name="Merkel B.J."/>
            <person name="Hornburger P."/>
            <person name="Mueller R.-W."/>
            <person name="Bruemmer F."/>
            <person name="Labrenz M."/>
            <person name="Spormann A.M."/>
            <person name="Op Den Camp H."/>
            <person name="Overmann J."/>
            <person name="Amann R."/>
            <person name="Jetten M.S.M."/>
            <person name="Mascher T."/>
            <person name="Medema M.H."/>
            <person name="Devos D.P."/>
            <person name="Kaster A.-K."/>
            <person name="Ovreas L."/>
            <person name="Rohde M."/>
            <person name="Galperin M.Y."/>
            <person name="Jogler C."/>
        </authorList>
    </citation>
    <scope>NUCLEOTIDE SEQUENCE [LARGE SCALE GENOMIC DNA]</scope>
    <source>
        <strain evidence="7 8">Pla52o</strain>
    </source>
</reference>
<dbReference type="SUPFAM" id="SSF143597">
    <property type="entry name" value="YojJ-like"/>
    <property type="match status" value="1"/>
</dbReference>
<dbReference type="GO" id="GO:0004016">
    <property type="term" value="F:adenylate cyclase activity"/>
    <property type="evidence" value="ECO:0007669"/>
    <property type="project" value="TreeGrafter"/>
</dbReference>
<dbReference type="AlphaFoldDB" id="A0A5C6C8F5"/>
<accession>A0A5C6C8F5</accession>
<evidence type="ECO:0000256" key="3">
    <source>
        <dbReference type="ARBA" id="ARBA00022695"/>
    </source>
</evidence>
<keyword evidence="3 7" id="KW-0548">Nucleotidyltransferase</keyword>
<dbReference type="InterPro" id="IPR003390">
    <property type="entry name" value="DNA_integrity_scan_DisA_N"/>
</dbReference>
<dbReference type="GO" id="GO:0106408">
    <property type="term" value="F:diadenylate cyclase activity"/>
    <property type="evidence" value="ECO:0007669"/>
    <property type="project" value="UniProtKB-EC"/>
</dbReference>
<dbReference type="Proteomes" id="UP000316304">
    <property type="component" value="Unassembled WGS sequence"/>
</dbReference>
<gene>
    <name evidence="7" type="primary">disA_2</name>
    <name evidence="7" type="ORF">Pla52o_39850</name>
</gene>
<evidence type="ECO:0000259" key="6">
    <source>
        <dbReference type="PROSITE" id="PS51794"/>
    </source>
</evidence>
<evidence type="ECO:0000256" key="4">
    <source>
        <dbReference type="ARBA" id="ARBA00022741"/>
    </source>
</evidence>
<dbReference type="Gene3D" id="3.40.930.10">
    <property type="entry name" value="Mannitol-specific EII, Chain A"/>
    <property type="match status" value="1"/>
</dbReference>
<dbReference type="InterPro" id="IPR048544">
    <property type="entry name" value="DacZ_P"/>
</dbReference>
<dbReference type="Pfam" id="PF21755">
    <property type="entry name" value="DacZ_P"/>
    <property type="match status" value="1"/>
</dbReference>
<organism evidence="7 8">
    <name type="scientific">Novipirellula galeiformis</name>
    <dbReference type="NCBI Taxonomy" id="2528004"/>
    <lineage>
        <taxon>Bacteria</taxon>
        <taxon>Pseudomonadati</taxon>
        <taxon>Planctomycetota</taxon>
        <taxon>Planctomycetia</taxon>
        <taxon>Pirellulales</taxon>
        <taxon>Pirellulaceae</taxon>
        <taxon>Novipirellula</taxon>
    </lineage>
</organism>
<name>A0A5C6C8F5_9BACT</name>
<dbReference type="InterPro" id="IPR050338">
    <property type="entry name" value="DisA"/>
</dbReference>
<dbReference type="InterPro" id="IPR016152">
    <property type="entry name" value="PTrfase/Anion_transptr"/>
</dbReference>
<evidence type="ECO:0000256" key="5">
    <source>
        <dbReference type="ARBA" id="ARBA00022840"/>
    </source>
</evidence>
<dbReference type="InterPro" id="IPR036888">
    <property type="entry name" value="DNA_integrity_DisA_N_sf"/>
</dbReference>
<feature type="domain" description="DAC" evidence="6">
    <location>
        <begin position="283"/>
        <end position="449"/>
    </location>
</feature>
<keyword evidence="5" id="KW-0067">ATP-binding</keyword>
<dbReference type="SUPFAM" id="SSF55804">
    <property type="entry name" value="Phoshotransferase/anion transport protein"/>
    <property type="match status" value="1"/>
</dbReference>
<dbReference type="InterPro" id="IPR014499">
    <property type="entry name" value="DAC_DacZ"/>
</dbReference>
<comment type="catalytic activity">
    <reaction evidence="1">
        <text>2 ATP = 3',3'-c-di-AMP + 2 diphosphate</text>
        <dbReference type="Rhea" id="RHEA:35655"/>
        <dbReference type="ChEBI" id="CHEBI:30616"/>
        <dbReference type="ChEBI" id="CHEBI:33019"/>
        <dbReference type="ChEBI" id="CHEBI:71500"/>
        <dbReference type="EC" id="2.7.7.85"/>
    </reaction>
</comment>
<evidence type="ECO:0000256" key="1">
    <source>
        <dbReference type="ARBA" id="ARBA00000877"/>
    </source>
</evidence>
<keyword evidence="2 7" id="KW-0808">Transferase</keyword>
<evidence type="ECO:0000313" key="8">
    <source>
        <dbReference type="Proteomes" id="UP000316304"/>
    </source>
</evidence>
<protein>
    <submittedName>
        <fullName evidence="7">DNA integrity scanning protein DisA</fullName>
        <ecNumber evidence="7">2.7.7.85</ecNumber>
    </submittedName>
</protein>
<proteinExistence type="inferred from homology"/>
<dbReference type="Gene3D" id="3.40.1700.10">
    <property type="entry name" value="DNA integrity scanning protein, DisA, N-terminal domain"/>
    <property type="match status" value="1"/>
</dbReference>
<dbReference type="PANTHER" id="PTHR34185:SF1">
    <property type="entry name" value="DIADENYLATE CYCLASE"/>
    <property type="match status" value="1"/>
</dbReference>
<dbReference type="EMBL" id="SJPT01000007">
    <property type="protein sequence ID" value="TWU20953.1"/>
    <property type="molecule type" value="Genomic_DNA"/>
</dbReference>
<evidence type="ECO:0000313" key="7">
    <source>
        <dbReference type="EMBL" id="TWU20953.1"/>
    </source>
</evidence>
<sequence length="455" mass="48989">MENRVEFQELIDALHIVELSGTTRQGVLQELFDAVNWERECVSPSEVVKAMEGCEATTPGIPDTGLTLHHAKIDWPGHFRLVLGRSRCGESQVREGDSPHLVGLLVVGRESLSRHLDLLGSVAELFGHAEFRGALSTASDPRELKQLFIDRVLQPPRGDASIAEIPQQSLAIANHAVGLATSLSAQAILVVLDPGQAVPWSPLNSWAGRLLIVTATKCEGFVPGRADIHLLDVMHTSLSRMDRAKLGLLLAAANGLVDEQRDVVCVTGSQAQALDSITVTRPAPHFRAVFPRPLQANGTTVRPEVILRVLSLAIEIASEGRESRQIGTMFVIGDTRQVARQSRQLVLNPFHGFARNLRNVLEPGLTETVKEFALLDGAFIIDADGSIRSAGSYLIPQSIAQGLASGLGARHQAAASITRATRATAVTVSQSTGTVTLFQQGGMVLTLERAALTRW</sequence>
<keyword evidence="8" id="KW-1185">Reference proteome</keyword>
<comment type="caution">
    <text evidence="7">The sequence shown here is derived from an EMBL/GenBank/DDBJ whole genome shotgun (WGS) entry which is preliminary data.</text>
</comment>
<dbReference type="HAMAP" id="MF_00840">
    <property type="entry name" value="DacZ"/>
    <property type="match status" value="1"/>
</dbReference>
<dbReference type="PROSITE" id="PS51794">
    <property type="entry name" value="DAC"/>
    <property type="match status" value="1"/>
</dbReference>